<dbReference type="PANTHER" id="PTHR33908:SF11">
    <property type="entry name" value="MEMBRANE PROTEIN"/>
    <property type="match status" value="1"/>
</dbReference>
<accession>A0A6J6CYA6</accession>
<evidence type="ECO:0000256" key="1">
    <source>
        <dbReference type="ARBA" id="ARBA00004651"/>
    </source>
</evidence>
<evidence type="ECO:0000256" key="5">
    <source>
        <dbReference type="ARBA" id="ARBA00022692"/>
    </source>
</evidence>
<feature type="transmembrane region" description="Helical" evidence="8">
    <location>
        <begin position="250"/>
        <end position="270"/>
    </location>
</feature>
<sequence>MVAPVEDDRESSDVIDGGRLSKAERKCARIGALVGVLFFVMLATWGQPWRMFDKGPFSSDFYDVQARSMVHGHMDIPADVARVEGVVVDGKVQIYFGVGPALIRTPLTGWTTFFDRRLSILSMSVAAGVLGMATARLLKRARALVIDAPTGRPWWFGLIAAGSILFTPVFFLASRGMVYHEALIWGCAAAVAGLDLVLRWWRVQTRRHFVEAVALATFAMSCRTTTGLAPALAIGLFGVVLAYRRQWIKAAIVIVGAVVALLGYVTFNWLRFRSFTTPSFTGQVWTLQNQGRQEFLRANGGSPLGFQFVPTTFSQYFSPIAVGWQRFFPFVNFGSRATPVGDVVFDGIKPTGSIEFGAPVFFVLAIIGSWWTVVRDRSREWSVLALASIAASIPTLMFGNIVHRYLVDFVPAVVILACPAVWVVMRRLQRWNESPRKSVFAAVAVVALLGALVQTGFALETRAFVLRPDESEARAFVDFQNMIDRQLFDGPPPLLQHVNGDELPTEGISDGSMVILDNCAGLYRFNGDNWQVLERKPGGGRRFIITGSIGEDPNPILQGSGWTVSARRTPEGVVFVYESTNGRRDESKAVALPEGELTFDAVADQAQISTISLTHEGSTVFTDSVLGASKARPSDGWTSTPGSAPLCESLLARLEN</sequence>
<feature type="transmembrane region" description="Helical" evidence="8">
    <location>
        <begin position="381"/>
        <end position="399"/>
    </location>
</feature>
<evidence type="ECO:0000256" key="6">
    <source>
        <dbReference type="ARBA" id="ARBA00022989"/>
    </source>
</evidence>
<evidence type="ECO:0000313" key="9">
    <source>
        <dbReference type="EMBL" id="CAB4556125.1"/>
    </source>
</evidence>
<evidence type="ECO:0000256" key="7">
    <source>
        <dbReference type="ARBA" id="ARBA00023136"/>
    </source>
</evidence>
<feature type="transmembrane region" description="Helical" evidence="8">
    <location>
        <begin position="437"/>
        <end position="459"/>
    </location>
</feature>
<keyword evidence="4" id="KW-0808">Transferase</keyword>
<reference evidence="9" key="1">
    <citation type="submission" date="2020-05" db="EMBL/GenBank/DDBJ databases">
        <authorList>
            <person name="Chiriac C."/>
            <person name="Salcher M."/>
            <person name="Ghai R."/>
            <person name="Kavagutti S V."/>
        </authorList>
    </citation>
    <scope>NUCLEOTIDE SEQUENCE</scope>
</reference>
<evidence type="ECO:0000256" key="4">
    <source>
        <dbReference type="ARBA" id="ARBA00022679"/>
    </source>
</evidence>
<dbReference type="GO" id="GO:0016763">
    <property type="term" value="F:pentosyltransferase activity"/>
    <property type="evidence" value="ECO:0007669"/>
    <property type="project" value="TreeGrafter"/>
</dbReference>
<keyword evidence="3" id="KW-0328">Glycosyltransferase</keyword>
<evidence type="ECO:0000256" key="3">
    <source>
        <dbReference type="ARBA" id="ARBA00022676"/>
    </source>
</evidence>
<dbReference type="InterPro" id="IPR050297">
    <property type="entry name" value="LipidA_mod_glycosyltrf_83"/>
</dbReference>
<feature type="transmembrane region" description="Helical" evidence="8">
    <location>
        <begin position="356"/>
        <end position="374"/>
    </location>
</feature>
<keyword evidence="2" id="KW-1003">Cell membrane</keyword>
<feature type="transmembrane region" description="Helical" evidence="8">
    <location>
        <begin position="182"/>
        <end position="201"/>
    </location>
</feature>
<dbReference type="GO" id="GO:0008610">
    <property type="term" value="P:lipid biosynthetic process"/>
    <property type="evidence" value="ECO:0007669"/>
    <property type="project" value="UniProtKB-ARBA"/>
</dbReference>
<protein>
    <submittedName>
        <fullName evidence="9">Unannotated protein</fullName>
    </submittedName>
</protein>
<keyword evidence="7 8" id="KW-0472">Membrane</keyword>
<comment type="subcellular location">
    <subcellularLocation>
        <location evidence="1">Cell membrane</location>
        <topology evidence="1">Multi-pass membrane protein</topology>
    </subcellularLocation>
</comment>
<keyword evidence="6 8" id="KW-1133">Transmembrane helix</keyword>
<name>A0A6J6CYA6_9ZZZZ</name>
<dbReference type="PANTHER" id="PTHR33908">
    <property type="entry name" value="MANNOSYLTRANSFERASE YKCB-RELATED"/>
    <property type="match status" value="1"/>
</dbReference>
<evidence type="ECO:0000256" key="2">
    <source>
        <dbReference type="ARBA" id="ARBA00022475"/>
    </source>
</evidence>
<gene>
    <name evidence="9" type="ORF">UFOPK1603_00209</name>
</gene>
<feature type="transmembrane region" description="Helical" evidence="8">
    <location>
        <begin position="405"/>
        <end position="425"/>
    </location>
</feature>
<feature type="transmembrane region" description="Helical" evidence="8">
    <location>
        <begin position="28"/>
        <end position="46"/>
    </location>
</feature>
<keyword evidence="5 8" id="KW-0812">Transmembrane</keyword>
<feature type="transmembrane region" description="Helical" evidence="8">
    <location>
        <begin position="118"/>
        <end position="138"/>
    </location>
</feature>
<proteinExistence type="predicted"/>
<evidence type="ECO:0000256" key="8">
    <source>
        <dbReference type="SAM" id="Phobius"/>
    </source>
</evidence>
<dbReference type="AlphaFoldDB" id="A0A6J6CYA6"/>
<dbReference type="GO" id="GO:0005886">
    <property type="term" value="C:plasma membrane"/>
    <property type="evidence" value="ECO:0007669"/>
    <property type="project" value="UniProtKB-SubCell"/>
</dbReference>
<organism evidence="9">
    <name type="scientific">freshwater metagenome</name>
    <dbReference type="NCBI Taxonomy" id="449393"/>
    <lineage>
        <taxon>unclassified sequences</taxon>
        <taxon>metagenomes</taxon>
        <taxon>ecological metagenomes</taxon>
    </lineage>
</organism>
<feature type="transmembrane region" description="Helical" evidence="8">
    <location>
        <begin position="154"/>
        <end position="173"/>
    </location>
</feature>
<feature type="transmembrane region" description="Helical" evidence="8">
    <location>
        <begin position="213"/>
        <end position="243"/>
    </location>
</feature>
<dbReference type="EMBL" id="CAEZTG010000010">
    <property type="protein sequence ID" value="CAB4556125.1"/>
    <property type="molecule type" value="Genomic_DNA"/>
</dbReference>